<comment type="caution">
    <text evidence="2">The sequence shown here is derived from an EMBL/GenBank/DDBJ whole genome shotgun (WGS) entry which is preliminary data.</text>
</comment>
<dbReference type="AlphaFoldDB" id="A0A553I8J0"/>
<feature type="compositionally biased region" description="Basic residues" evidence="1">
    <location>
        <begin position="252"/>
        <end position="266"/>
    </location>
</feature>
<organism evidence="2 3">
    <name type="scientific">Xylaria flabelliformis</name>
    <dbReference type="NCBI Taxonomy" id="2512241"/>
    <lineage>
        <taxon>Eukaryota</taxon>
        <taxon>Fungi</taxon>
        <taxon>Dikarya</taxon>
        <taxon>Ascomycota</taxon>
        <taxon>Pezizomycotina</taxon>
        <taxon>Sordariomycetes</taxon>
        <taxon>Xylariomycetidae</taxon>
        <taxon>Xylariales</taxon>
        <taxon>Xylariaceae</taxon>
        <taxon>Xylaria</taxon>
    </lineage>
</organism>
<protein>
    <recommendedName>
        <fullName evidence="4">Myb-like domain-containing protein</fullName>
    </recommendedName>
</protein>
<reference evidence="3" key="1">
    <citation type="submission" date="2019-06" db="EMBL/GenBank/DDBJ databases">
        <title>Draft genome sequence of the griseofulvin-producing fungus Xylaria cubensis strain G536.</title>
        <authorList>
            <person name="Mead M.E."/>
            <person name="Raja H.A."/>
            <person name="Steenwyk J.L."/>
            <person name="Knowles S.L."/>
            <person name="Oberlies N.H."/>
            <person name="Rokas A."/>
        </authorList>
    </citation>
    <scope>NUCLEOTIDE SEQUENCE [LARGE SCALE GENOMIC DNA]</scope>
    <source>
        <strain evidence="3">G536</strain>
    </source>
</reference>
<evidence type="ECO:0008006" key="4">
    <source>
        <dbReference type="Google" id="ProtNLM"/>
    </source>
</evidence>
<feature type="region of interest" description="Disordered" evidence="1">
    <location>
        <begin position="1"/>
        <end position="43"/>
    </location>
</feature>
<dbReference type="InterPro" id="IPR001005">
    <property type="entry name" value="SANT/Myb"/>
</dbReference>
<feature type="region of interest" description="Disordered" evidence="1">
    <location>
        <begin position="479"/>
        <end position="515"/>
    </location>
</feature>
<feature type="region of interest" description="Disordered" evidence="1">
    <location>
        <begin position="428"/>
        <end position="454"/>
    </location>
</feature>
<dbReference type="OrthoDB" id="5421421at2759"/>
<dbReference type="STRING" id="2512241.A0A553I8J0"/>
<feature type="compositionally biased region" description="Basic residues" evidence="1">
    <location>
        <begin position="433"/>
        <end position="442"/>
    </location>
</feature>
<evidence type="ECO:0000313" key="3">
    <source>
        <dbReference type="Proteomes" id="UP000319160"/>
    </source>
</evidence>
<sequence length="538" mass="60074">MHDSTYMSSKSAHMDERISRASSLSESRQSSVTPSTSTYGSHDMARSYTSVAPYSPYSVPAYESSLPTPVSVAGSPSMSERSDKMLSTYNQQGGSSQQLTPPSSSRPWPYTPNMANASSASMAVPSSAAEVEMLDIHSLESSHSPEQQTTVLDSTPHFHWSTYGVSSHDPTEDLPPPLPSQALYSSVPPSLLIRSPAYGLPSNTHVPLAPALPQGSMPPHPADARHLMAHDYHQFDNLSNICLEYGQAYPARKSKARVNRNSRQSKRGRDMAQNSTKSGGVGYDDVHKNSMAADASSNLIGEAVPKHLTLDDKAPEDSRYLVSMRCQLSDDKGKGMWEQIQQAYKERYGRKTKENLQMQLIRSVQSYAIWPEEEDKALKDATEEYERRRYQEIRKIMKEKGGRRVWDWNEGNIAKRLVQMGVDEIDDRDPIKKTRRKRKSTVRQKSGGEPWAGCVNIQYNSEPRELTAEENELLLEEFCKPEPDSPQPEAAQHSLTSNTDSDRDSSENPSARVAKQACDQMLARQGEHLYNGHNQYMA</sequence>
<gene>
    <name evidence="2" type="ORF">FHL15_002789</name>
</gene>
<dbReference type="EMBL" id="VFLP01000011">
    <property type="protein sequence ID" value="TRX96517.1"/>
    <property type="molecule type" value="Genomic_DNA"/>
</dbReference>
<evidence type="ECO:0000313" key="2">
    <source>
        <dbReference type="EMBL" id="TRX96517.1"/>
    </source>
</evidence>
<name>A0A553I8J0_9PEZI</name>
<feature type="compositionally biased region" description="Polar residues" evidence="1">
    <location>
        <begin position="1"/>
        <end position="11"/>
    </location>
</feature>
<feature type="compositionally biased region" description="Polar residues" evidence="1">
    <location>
        <begin position="88"/>
        <end position="106"/>
    </location>
</feature>
<evidence type="ECO:0000256" key="1">
    <source>
        <dbReference type="SAM" id="MobiDB-lite"/>
    </source>
</evidence>
<feature type="compositionally biased region" description="Low complexity" evidence="1">
    <location>
        <begin position="20"/>
        <end position="31"/>
    </location>
</feature>
<keyword evidence="3" id="KW-1185">Reference proteome</keyword>
<feature type="region of interest" description="Disordered" evidence="1">
    <location>
        <begin position="88"/>
        <end position="112"/>
    </location>
</feature>
<proteinExistence type="predicted"/>
<dbReference type="Proteomes" id="UP000319160">
    <property type="component" value="Unassembled WGS sequence"/>
</dbReference>
<accession>A0A553I8J0</accession>
<dbReference type="CDD" id="cd00167">
    <property type="entry name" value="SANT"/>
    <property type="match status" value="1"/>
</dbReference>
<feature type="region of interest" description="Disordered" evidence="1">
    <location>
        <begin position="252"/>
        <end position="284"/>
    </location>
</feature>